<evidence type="ECO:0000313" key="1">
    <source>
        <dbReference type="EMBL" id="AWF95312.1"/>
    </source>
</evidence>
<gene>
    <name evidence="1" type="ORF">B6254_0905</name>
</gene>
<evidence type="ECO:0000313" key="2">
    <source>
        <dbReference type="Proteomes" id="UP000244870"/>
    </source>
</evidence>
<sequence length="37" mass="4124">MASEYGLLASDNRGQCWPRFSVRGYDTLEAKEGDGDE</sequence>
<dbReference type="EMBL" id="CP020928">
    <property type="protein sequence ID" value="AWF95312.1"/>
    <property type="molecule type" value="Genomic_DNA"/>
</dbReference>
<protein>
    <submittedName>
        <fullName evidence="1">Uncharacterized protein</fullName>
    </submittedName>
</protein>
<reference evidence="1 2" key="1">
    <citation type="submission" date="2017-04" db="EMBL/GenBank/DDBJ databases">
        <title>Weissella cibaria strain m2 complete genome.</title>
        <authorList>
            <person name="Pan Q."/>
            <person name="Tan M."/>
            <person name="Yao F."/>
            <person name="Su S."/>
        </authorList>
    </citation>
    <scope>NUCLEOTIDE SEQUENCE [LARGE SCALE GENOMIC DNA]</scope>
    <source>
        <strain evidence="1 2">M2</strain>
    </source>
</reference>
<name>A0A2S1KQP0_9LACO</name>
<dbReference type="AlphaFoldDB" id="A0A2S1KQP0"/>
<dbReference type="Proteomes" id="UP000244870">
    <property type="component" value="Chromosome"/>
</dbReference>
<proteinExistence type="predicted"/>
<accession>A0A2S1KQP0</accession>
<organism evidence="1 2">
    <name type="scientific">Weissella cibaria</name>
    <dbReference type="NCBI Taxonomy" id="137591"/>
    <lineage>
        <taxon>Bacteria</taxon>
        <taxon>Bacillati</taxon>
        <taxon>Bacillota</taxon>
        <taxon>Bacilli</taxon>
        <taxon>Lactobacillales</taxon>
        <taxon>Lactobacillaceae</taxon>
        <taxon>Weissella</taxon>
    </lineage>
</organism>